<dbReference type="NCBIfam" id="TIGR00589">
    <property type="entry name" value="ogt"/>
    <property type="match status" value="1"/>
</dbReference>
<dbReference type="Proteomes" id="UP000186040">
    <property type="component" value="Unassembled WGS sequence"/>
</dbReference>
<dbReference type="SUPFAM" id="SSF53155">
    <property type="entry name" value="Methylated DNA-protein cysteine methyltransferase domain"/>
    <property type="match status" value="1"/>
</dbReference>
<evidence type="ECO:0000256" key="6">
    <source>
        <dbReference type="ARBA" id="ARBA00022763"/>
    </source>
</evidence>
<dbReference type="CDD" id="cd06445">
    <property type="entry name" value="ATase"/>
    <property type="match status" value="1"/>
</dbReference>
<dbReference type="InterPro" id="IPR014048">
    <property type="entry name" value="MethylDNA_cys_MeTrfase_DNA-bd"/>
</dbReference>
<gene>
    <name evidence="12" type="ORF">BJP25_06685</name>
</gene>
<dbReference type="Pfam" id="PF01035">
    <property type="entry name" value="DNA_binding_1"/>
    <property type="match status" value="1"/>
</dbReference>
<comment type="function">
    <text evidence="9">Involved in the cellular defense against the biological effects of O6-methylguanine (O6-MeG) and O4-methylthymine (O4-MeT) in DNA. Repairs the methylated nucleobase in DNA by stoichiometrically transferring the methyl group to a cysteine residue in the enzyme. This is a suicide reaction: the enzyme is irreversibly inactivated.</text>
</comment>
<feature type="domain" description="Methylguanine DNA methyltransferase ribonuclease-like" evidence="11">
    <location>
        <begin position="4"/>
        <end position="71"/>
    </location>
</feature>
<accession>A0A1Q9LTR5</accession>
<comment type="miscellaneous">
    <text evidence="9">This enzyme catalyzes only one turnover and therefore is not strictly catalytic. According to one definition, an enzyme is a biocatalyst that acts repeatedly and over many reaction cycles.</text>
</comment>
<keyword evidence="3 9" id="KW-0963">Cytoplasm</keyword>
<evidence type="ECO:0000256" key="9">
    <source>
        <dbReference type="HAMAP-Rule" id="MF_00772"/>
    </source>
</evidence>
<dbReference type="PANTHER" id="PTHR10815:SF5">
    <property type="entry name" value="METHYLATED-DNA--PROTEIN-CYSTEINE METHYLTRANSFERASE"/>
    <property type="match status" value="1"/>
</dbReference>
<dbReference type="EC" id="2.1.1.63" evidence="9"/>
<dbReference type="InterPro" id="IPR001497">
    <property type="entry name" value="MethylDNA_cys_MeTrfase_AS"/>
</dbReference>
<evidence type="ECO:0000313" key="12">
    <source>
        <dbReference type="EMBL" id="OLR95426.1"/>
    </source>
</evidence>
<dbReference type="InterPro" id="IPR036631">
    <property type="entry name" value="MGMT_N_sf"/>
</dbReference>
<comment type="subcellular location">
    <subcellularLocation>
        <location evidence="9">Cytoplasm</location>
    </subcellularLocation>
</comment>
<dbReference type="InterPro" id="IPR023546">
    <property type="entry name" value="MGMT"/>
</dbReference>
<dbReference type="InterPro" id="IPR036388">
    <property type="entry name" value="WH-like_DNA-bd_sf"/>
</dbReference>
<keyword evidence="6 9" id="KW-0227">DNA damage</keyword>
<organism evidence="12 13">
    <name type="scientific">Actinokineospora bangkokensis</name>
    <dbReference type="NCBI Taxonomy" id="1193682"/>
    <lineage>
        <taxon>Bacteria</taxon>
        <taxon>Bacillati</taxon>
        <taxon>Actinomycetota</taxon>
        <taxon>Actinomycetes</taxon>
        <taxon>Pseudonocardiales</taxon>
        <taxon>Pseudonocardiaceae</taxon>
        <taxon>Actinokineospora</taxon>
    </lineage>
</organism>
<dbReference type="AlphaFoldDB" id="A0A1Q9LTR5"/>
<evidence type="ECO:0000256" key="5">
    <source>
        <dbReference type="ARBA" id="ARBA00022679"/>
    </source>
</evidence>
<dbReference type="GO" id="GO:0003908">
    <property type="term" value="F:methylated-DNA-[protein]-cysteine S-methyltransferase activity"/>
    <property type="evidence" value="ECO:0007669"/>
    <property type="project" value="UniProtKB-UniRule"/>
</dbReference>
<dbReference type="STRING" id="1193682.BJP25_06685"/>
<dbReference type="PROSITE" id="PS00374">
    <property type="entry name" value="MGMT"/>
    <property type="match status" value="1"/>
</dbReference>
<comment type="similarity">
    <text evidence="2 9">Belongs to the MGMT family.</text>
</comment>
<feature type="domain" description="Methylated-DNA-[protein]-cysteine S-methyltransferase DNA binding" evidence="10">
    <location>
        <begin position="76"/>
        <end position="156"/>
    </location>
</feature>
<dbReference type="FunFam" id="1.10.10.10:FF:000214">
    <property type="entry name" value="Methylated-DNA--protein-cysteine methyltransferase"/>
    <property type="match status" value="1"/>
</dbReference>
<keyword evidence="5 9" id="KW-0808">Transferase</keyword>
<dbReference type="InterPro" id="IPR036217">
    <property type="entry name" value="MethylDNA_cys_MeTrfase_DNAb"/>
</dbReference>
<evidence type="ECO:0000259" key="10">
    <source>
        <dbReference type="Pfam" id="PF01035"/>
    </source>
</evidence>
<keyword evidence="4 9" id="KW-0489">Methyltransferase</keyword>
<dbReference type="RefSeq" id="WP_075972867.1">
    <property type="nucleotide sequence ID" value="NZ_MKQR01000002.1"/>
</dbReference>
<reference evidence="12 13" key="1">
    <citation type="submission" date="2016-10" db="EMBL/GenBank/DDBJ databases">
        <title>The Draft Genome Sequence of Actinokineospora bangkokensis 44EHWT reveals the biosynthetic pathway of antifungal compounds Thailandins with unusual extender unit butylmalonyl-CoA.</title>
        <authorList>
            <person name="Greule A."/>
            <person name="Intra B."/>
            <person name="Flemming S."/>
            <person name="Rommel M.G."/>
            <person name="Panbangred W."/>
            <person name="Bechthold A."/>
        </authorList>
    </citation>
    <scope>NUCLEOTIDE SEQUENCE [LARGE SCALE GENOMIC DNA]</scope>
    <source>
        <strain evidence="12 13">44EHW</strain>
    </source>
</reference>
<dbReference type="Gene3D" id="3.30.160.70">
    <property type="entry name" value="Methylated DNA-protein cysteine methyltransferase domain"/>
    <property type="match status" value="1"/>
</dbReference>
<dbReference type="OrthoDB" id="9802228at2"/>
<evidence type="ECO:0000256" key="3">
    <source>
        <dbReference type="ARBA" id="ARBA00022490"/>
    </source>
</evidence>
<comment type="catalytic activity">
    <reaction evidence="1 9">
        <text>a 4-O-methyl-thymidine in DNA + L-cysteinyl-[protein] = a thymidine in DNA + S-methyl-L-cysteinyl-[protein]</text>
        <dbReference type="Rhea" id="RHEA:53428"/>
        <dbReference type="Rhea" id="RHEA-COMP:10131"/>
        <dbReference type="Rhea" id="RHEA-COMP:10132"/>
        <dbReference type="Rhea" id="RHEA-COMP:13555"/>
        <dbReference type="Rhea" id="RHEA-COMP:13556"/>
        <dbReference type="ChEBI" id="CHEBI:29950"/>
        <dbReference type="ChEBI" id="CHEBI:82612"/>
        <dbReference type="ChEBI" id="CHEBI:137386"/>
        <dbReference type="ChEBI" id="CHEBI:137387"/>
        <dbReference type="EC" id="2.1.1.63"/>
    </reaction>
</comment>
<dbReference type="Gene3D" id="1.10.10.10">
    <property type="entry name" value="Winged helix-like DNA-binding domain superfamily/Winged helix DNA-binding domain"/>
    <property type="match status" value="1"/>
</dbReference>
<dbReference type="HAMAP" id="MF_00772">
    <property type="entry name" value="OGT"/>
    <property type="match status" value="1"/>
</dbReference>
<feature type="active site" description="Nucleophile; methyl group acceptor" evidence="9">
    <location>
        <position position="128"/>
    </location>
</feature>
<evidence type="ECO:0000313" key="13">
    <source>
        <dbReference type="Proteomes" id="UP000186040"/>
    </source>
</evidence>
<comment type="caution">
    <text evidence="12">The sequence shown here is derived from an EMBL/GenBank/DDBJ whole genome shotgun (WGS) entry which is preliminary data.</text>
</comment>
<dbReference type="GO" id="GO:0006307">
    <property type="term" value="P:DNA alkylation repair"/>
    <property type="evidence" value="ECO:0007669"/>
    <property type="project" value="UniProtKB-UniRule"/>
</dbReference>
<dbReference type="GO" id="GO:0005737">
    <property type="term" value="C:cytoplasm"/>
    <property type="evidence" value="ECO:0007669"/>
    <property type="project" value="UniProtKB-SubCell"/>
</dbReference>
<keyword evidence="7 9" id="KW-0234">DNA repair</keyword>
<evidence type="ECO:0000256" key="7">
    <source>
        <dbReference type="ARBA" id="ARBA00023204"/>
    </source>
</evidence>
<dbReference type="GO" id="GO:0032259">
    <property type="term" value="P:methylation"/>
    <property type="evidence" value="ECO:0007669"/>
    <property type="project" value="UniProtKB-KW"/>
</dbReference>
<dbReference type="EMBL" id="MKQR01000002">
    <property type="protein sequence ID" value="OLR95426.1"/>
    <property type="molecule type" value="Genomic_DNA"/>
</dbReference>
<dbReference type="PANTHER" id="PTHR10815">
    <property type="entry name" value="METHYLATED-DNA--PROTEIN-CYSTEINE METHYLTRANSFERASE"/>
    <property type="match status" value="1"/>
</dbReference>
<evidence type="ECO:0000256" key="1">
    <source>
        <dbReference type="ARBA" id="ARBA00001286"/>
    </source>
</evidence>
<dbReference type="SUPFAM" id="SSF46767">
    <property type="entry name" value="Methylated DNA-protein cysteine methyltransferase, C-terminal domain"/>
    <property type="match status" value="1"/>
</dbReference>
<sequence>MRTHTFMDSPVGTILLVATDGTLSGLYMTEHRHQPPLSTFGERTPHGFDAATAQLTEYFDGERTEFDLPVHLDGTDFQREVWQGLTTIPYGVTISYGELARRIGRTPAASRAVGLANGRNPVSIVVPCHRVIGAGGALTGYGGGLERKEHLLALERARVGAAGQLPFPV</sequence>
<protein>
    <recommendedName>
        <fullName evidence="9">Methylated-DNA--protein-cysteine methyltransferase</fullName>
        <ecNumber evidence="9">2.1.1.63</ecNumber>
    </recommendedName>
    <alternativeName>
        <fullName evidence="9">6-O-methylguanine-DNA methyltransferase</fullName>
        <shortName evidence="9">MGMT</shortName>
    </alternativeName>
    <alternativeName>
        <fullName evidence="9">O-6-methylguanine-DNA-alkyltransferase</fullName>
    </alternativeName>
</protein>
<evidence type="ECO:0000256" key="2">
    <source>
        <dbReference type="ARBA" id="ARBA00008711"/>
    </source>
</evidence>
<comment type="catalytic activity">
    <reaction evidence="8 9">
        <text>a 6-O-methyl-2'-deoxyguanosine in DNA + L-cysteinyl-[protein] = S-methyl-L-cysteinyl-[protein] + a 2'-deoxyguanosine in DNA</text>
        <dbReference type="Rhea" id="RHEA:24000"/>
        <dbReference type="Rhea" id="RHEA-COMP:10131"/>
        <dbReference type="Rhea" id="RHEA-COMP:10132"/>
        <dbReference type="Rhea" id="RHEA-COMP:11367"/>
        <dbReference type="Rhea" id="RHEA-COMP:11368"/>
        <dbReference type="ChEBI" id="CHEBI:29950"/>
        <dbReference type="ChEBI" id="CHEBI:82612"/>
        <dbReference type="ChEBI" id="CHEBI:85445"/>
        <dbReference type="ChEBI" id="CHEBI:85448"/>
        <dbReference type="EC" id="2.1.1.63"/>
    </reaction>
</comment>
<evidence type="ECO:0000259" key="11">
    <source>
        <dbReference type="Pfam" id="PF02870"/>
    </source>
</evidence>
<dbReference type="Pfam" id="PF02870">
    <property type="entry name" value="Methyltransf_1N"/>
    <property type="match status" value="1"/>
</dbReference>
<dbReference type="InterPro" id="IPR008332">
    <property type="entry name" value="MethylG_MeTrfase_N"/>
</dbReference>
<evidence type="ECO:0000256" key="8">
    <source>
        <dbReference type="ARBA" id="ARBA00049348"/>
    </source>
</evidence>
<name>A0A1Q9LTR5_9PSEU</name>
<proteinExistence type="inferred from homology"/>
<evidence type="ECO:0000256" key="4">
    <source>
        <dbReference type="ARBA" id="ARBA00022603"/>
    </source>
</evidence>
<keyword evidence="13" id="KW-1185">Reference proteome</keyword>